<feature type="region of interest" description="Disordered" evidence="10">
    <location>
        <begin position="514"/>
        <end position="541"/>
    </location>
</feature>
<feature type="transmembrane region" description="Helical" evidence="11">
    <location>
        <begin position="272"/>
        <end position="298"/>
    </location>
</feature>
<dbReference type="EMBL" id="CP039354">
    <property type="protein sequence ID" value="QCE12995.1"/>
    <property type="molecule type" value="Genomic_DNA"/>
</dbReference>
<keyword evidence="13" id="KW-1185">Reference proteome</keyword>
<evidence type="ECO:0000256" key="11">
    <source>
        <dbReference type="SAM" id="Phobius"/>
    </source>
</evidence>
<keyword evidence="5 12" id="KW-0762">Sugar transport</keyword>
<feature type="transmembrane region" description="Helical" evidence="11">
    <location>
        <begin position="455"/>
        <end position="476"/>
    </location>
</feature>
<feature type="transmembrane region" description="Helical" evidence="11">
    <location>
        <begin position="191"/>
        <end position="209"/>
    </location>
</feature>
<feature type="transmembrane region" description="Helical" evidence="11">
    <location>
        <begin position="394"/>
        <end position="417"/>
    </location>
</feature>
<dbReference type="Proteomes" id="UP000501690">
    <property type="component" value="Linkage Group LG10"/>
</dbReference>
<evidence type="ECO:0000256" key="3">
    <source>
        <dbReference type="ARBA" id="ARBA00022448"/>
    </source>
</evidence>
<evidence type="ECO:0000256" key="10">
    <source>
        <dbReference type="SAM" id="MobiDB-lite"/>
    </source>
</evidence>
<dbReference type="FunFam" id="1.20.1280.290:FF:000001">
    <property type="entry name" value="Bidirectional sugar transporter SWEET"/>
    <property type="match status" value="2"/>
</dbReference>
<dbReference type="InterPro" id="IPR047664">
    <property type="entry name" value="SWEET"/>
</dbReference>
<keyword evidence="9 11" id="KW-0472">Membrane</keyword>
<feature type="transmembrane region" description="Helical" evidence="11">
    <location>
        <begin position="165"/>
        <end position="185"/>
    </location>
</feature>
<feature type="transmembrane region" description="Helical" evidence="11">
    <location>
        <begin position="368"/>
        <end position="388"/>
    </location>
</feature>
<evidence type="ECO:0000256" key="5">
    <source>
        <dbReference type="ARBA" id="ARBA00022597"/>
    </source>
</evidence>
<proteinExistence type="inferred from homology"/>
<evidence type="ECO:0000313" key="13">
    <source>
        <dbReference type="Proteomes" id="UP000501690"/>
    </source>
</evidence>
<feature type="transmembrane region" description="Helical" evidence="11">
    <location>
        <begin position="6"/>
        <end position="25"/>
    </location>
</feature>
<keyword evidence="7" id="KW-0677">Repeat</keyword>
<accession>A0A4D6NLD5</accession>
<feature type="transmembrane region" description="Helical" evidence="11">
    <location>
        <begin position="132"/>
        <end position="153"/>
    </location>
</feature>
<dbReference type="Gene3D" id="1.20.1280.290">
    <property type="match status" value="4"/>
</dbReference>
<evidence type="ECO:0000256" key="6">
    <source>
        <dbReference type="ARBA" id="ARBA00022692"/>
    </source>
</evidence>
<name>A0A4D6NLD5_VIGUN</name>
<evidence type="ECO:0000256" key="1">
    <source>
        <dbReference type="ARBA" id="ARBA00004651"/>
    </source>
</evidence>
<dbReference type="PANTHER" id="PTHR10791:SF222">
    <property type="entry name" value="BIDIRECTIONAL SUGAR TRANSPORTER SWEET15"/>
    <property type="match status" value="1"/>
</dbReference>
<keyword evidence="8 11" id="KW-1133">Transmembrane helix</keyword>
<feature type="transmembrane region" description="Helical" evidence="11">
    <location>
        <begin position="104"/>
        <end position="126"/>
    </location>
</feature>
<gene>
    <name evidence="12" type="ORF">DEO72_LG10g4246</name>
</gene>
<evidence type="ECO:0000256" key="9">
    <source>
        <dbReference type="ARBA" id="ARBA00023136"/>
    </source>
</evidence>
<evidence type="ECO:0000313" key="12">
    <source>
        <dbReference type="EMBL" id="QCE12995.1"/>
    </source>
</evidence>
<feature type="transmembrane region" description="Helical" evidence="11">
    <location>
        <begin position="429"/>
        <end position="449"/>
    </location>
</feature>
<keyword evidence="6 11" id="KW-0812">Transmembrane</keyword>
<sequence length="541" mass="60794">MLITHHTLAFAFGMLGNVISFLVFLAPVPTFYRIYKKKSTESFQSLPYLVALFSSMLWLYYALLKKNAFLLITINSFGCVVEIIYIVLYITYATRDSRNLTIKLFSAMNMGSFALILIVTNFVVHGPLRVQVLGWICVSISVSVFAAPLSIVAQVVRTKSVEFMPFNLSFTLTLSAIMWFGYGLFLKDICIALPNVLGFVLGLLQMLLYAIYRKGDKKSNKMEKNPAEALKNIVVASPLGTGEVFPVEEDEETKKSQVVEREEKKNQDHSTLAFAFGMLGNVISFLVFLAPITTFYRIVKKKSTEGFQSLPYLVALFSSMLWLYYALLKKDAFLLLTINSFGCVIEIIYIILYITYATRDARKLTLKLFLAMNVSSFILILLVTHFAVHGSLRVQVLGWICVSLSISVFAAPLSIVAQVVRTRSVEFMPFNLSFTLTLSAIMWFGYGLFLKDICIALPNVLGFALGLIQMLLYAIYRNGNKKVDKMQKKAQVEELKSVVIASAGALESGEVFHVEENEEGQKKEETMAEKEKSDEPNDSRV</sequence>
<dbReference type="PANTHER" id="PTHR10791">
    <property type="entry name" value="RAG1-ACTIVATING PROTEIN 1"/>
    <property type="match status" value="1"/>
</dbReference>
<dbReference type="FunFam" id="1.20.1280.290:FF:000003">
    <property type="entry name" value="Bidirectional sugar transporter SWEET"/>
    <property type="match status" value="2"/>
</dbReference>
<dbReference type="Pfam" id="PF03083">
    <property type="entry name" value="MtN3_slv"/>
    <property type="match status" value="4"/>
</dbReference>
<evidence type="ECO:0000256" key="8">
    <source>
        <dbReference type="ARBA" id="ARBA00022989"/>
    </source>
</evidence>
<protein>
    <submittedName>
        <fullName evidence="12">SWEET sugar transporter</fullName>
    </submittedName>
</protein>
<feature type="transmembrane region" description="Helical" evidence="11">
    <location>
        <begin position="69"/>
        <end position="92"/>
    </location>
</feature>
<organism evidence="12 13">
    <name type="scientific">Vigna unguiculata</name>
    <name type="common">Cowpea</name>
    <dbReference type="NCBI Taxonomy" id="3917"/>
    <lineage>
        <taxon>Eukaryota</taxon>
        <taxon>Viridiplantae</taxon>
        <taxon>Streptophyta</taxon>
        <taxon>Embryophyta</taxon>
        <taxon>Tracheophyta</taxon>
        <taxon>Spermatophyta</taxon>
        <taxon>Magnoliopsida</taxon>
        <taxon>eudicotyledons</taxon>
        <taxon>Gunneridae</taxon>
        <taxon>Pentapetalae</taxon>
        <taxon>rosids</taxon>
        <taxon>fabids</taxon>
        <taxon>Fabales</taxon>
        <taxon>Fabaceae</taxon>
        <taxon>Papilionoideae</taxon>
        <taxon>50 kb inversion clade</taxon>
        <taxon>NPAAA clade</taxon>
        <taxon>indigoferoid/millettioid clade</taxon>
        <taxon>Phaseoleae</taxon>
        <taxon>Vigna</taxon>
    </lineage>
</organism>
<comment type="similarity">
    <text evidence="2">Belongs to the SWEET sugar transporter family.</text>
</comment>
<evidence type="ECO:0000256" key="7">
    <source>
        <dbReference type="ARBA" id="ARBA00022737"/>
    </source>
</evidence>
<dbReference type="InterPro" id="IPR004316">
    <property type="entry name" value="SWEET_rpt"/>
</dbReference>
<feature type="transmembrane region" description="Helical" evidence="11">
    <location>
        <begin position="333"/>
        <end position="356"/>
    </location>
</feature>
<keyword evidence="4" id="KW-1003">Cell membrane</keyword>
<dbReference type="GO" id="GO:0051119">
    <property type="term" value="F:sugar transmembrane transporter activity"/>
    <property type="evidence" value="ECO:0007669"/>
    <property type="project" value="InterPro"/>
</dbReference>
<feature type="transmembrane region" description="Helical" evidence="11">
    <location>
        <begin position="46"/>
        <end position="63"/>
    </location>
</feature>
<evidence type="ECO:0000256" key="2">
    <source>
        <dbReference type="ARBA" id="ARBA00007809"/>
    </source>
</evidence>
<keyword evidence="3" id="KW-0813">Transport</keyword>
<reference evidence="12 13" key="1">
    <citation type="submission" date="2019-04" db="EMBL/GenBank/DDBJ databases">
        <title>An improved genome assembly and genetic linkage map for asparagus bean, Vigna unguiculata ssp. sesquipedialis.</title>
        <authorList>
            <person name="Xia Q."/>
            <person name="Zhang R."/>
            <person name="Dong Y."/>
        </authorList>
    </citation>
    <scope>NUCLEOTIDE SEQUENCE [LARGE SCALE GENOMIC DNA]</scope>
    <source>
        <tissue evidence="12">Leaf</tissue>
    </source>
</reference>
<comment type="subcellular location">
    <subcellularLocation>
        <location evidence="1">Cell membrane</location>
        <topology evidence="1">Multi-pass membrane protein</topology>
    </subcellularLocation>
</comment>
<evidence type="ECO:0000256" key="4">
    <source>
        <dbReference type="ARBA" id="ARBA00022475"/>
    </source>
</evidence>
<dbReference type="GO" id="GO:0005886">
    <property type="term" value="C:plasma membrane"/>
    <property type="evidence" value="ECO:0007669"/>
    <property type="project" value="UniProtKB-SubCell"/>
</dbReference>
<dbReference type="GO" id="GO:0008515">
    <property type="term" value="F:sucrose transmembrane transporter activity"/>
    <property type="evidence" value="ECO:0007669"/>
    <property type="project" value="UniProtKB-ARBA"/>
</dbReference>
<dbReference type="AlphaFoldDB" id="A0A4D6NLD5"/>